<reference evidence="2" key="1">
    <citation type="submission" date="2022-11" db="UniProtKB">
        <authorList>
            <consortium name="WormBaseParasite"/>
        </authorList>
    </citation>
    <scope>IDENTIFICATION</scope>
</reference>
<proteinExistence type="predicted"/>
<evidence type="ECO:0000313" key="1">
    <source>
        <dbReference type="Proteomes" id="UP000887576"/>
    </source>
</evidence>
<sequence>IFILIFMLHLWPRRLLIIRLFKETNKTLKMNPFIIFQPIITSICLMIFLIFWSIVGLYLSTANVFMSKTISTIGVLNFPVRNVPILHFEASEIVYCFRILHFLLLIWILEFIFAAQRMIIAGAVACAYFSRNEPLIKWPILNSTVLLFRYHLGSIAFGSLVIFVFKIPRALFLKCYQRLYRESGRFSKCSQRILGGILGFFVTKLRPLHHNAFTPISVAGVEFCTAAQN</sequence>
<organism evidence="1 2">
    <name type="scientific">Panagrolaimus sp. JU765</name>
    <dbReference type="NCBI Taxonomy" id="591449"/>
    <lineage>
        <taxon>Eukaryota</taxon>
        <taxon>Metazoa</taxon>
        <taxon>Ecdysozoa</taxon>
        <taxon>Nematoda</taxon>
        <taxon>Chromadorea</taxon>
        <taxon>Rhabditida</taxon>
        <taxon>Tylenchina</taxon>
        <taxon>Panagrolaimomorpha</taxon>
        <taxon>Panagrolaimoidea</taxon>
        <taxon>Panagrolaimidae</taxon>
        <taxon>Panagrolaimus</taxon>
    </lineage>
</organism>
<dbReference type="WBParaSite" id="JU765_v2.g1391.t1">
    <property type="protein sequence ID" value="JU765_v2.g1391.t1"/>
    <property type="gene ID" value="JU765_v2.g1391"/>
</dbReference>
<name>A0AC34Q7Q5_9BILA</name>
<dbReference type="Proteomes" id="UP000887576">
    <property type="component" value="Unplaced"/>
</dbReference>
<accession>A0AC34Q7Q5</accession>
<evidence type="ECO:0000313" key="2">
    <source>
        <dbReference type="WBParaSite" id="JU765_v2.g1391.t1"/>
    </source>
</evidence>
<protein>
    <submittedName>
        <fullName evidence="2">Choline transporter-like protein</fullName>
    </submittedName>
</protein>